<reference evidence="1 2" key="1">
    <citation type="journal article" date="2025" name="Microbiol. Resour. Announc.">
        <title>Draft genome sequences for Neonectria magnoliae and Neonectria punicea, canker pathogens of Liriodendron tulipifera and Acer saccharum in West Virginia.</title>
        <authorList>
            <person name="Petronek H.M."/>
            <person name="Kasson M.T."/>
            <person name="Metheny A.M."/>
            <person name="Stauder C.M."/>
            <person name="Lovett B."/>
            <person name="Lynch S.C."/>
            <person name="Garnas J.R."/>
            <person name="Kasson L.R."/>
            <person name="Stajich J.E."/>
        </authorList>
    </citation>
    <scope>NUCLEOTIDE SEQUENCE [LARGE SCALE GENOMIC DNA]</scope>
    <source>
        <strain evidence="1 2">NRRL 64651</strain>
    </source>
</reference>
<name>A0ABR1IC88_9HYPO</name>
<comment type="caution">
    <text evidence="1">The sequence shown here is derived from an EMBL/GenBank/DDBJ whole genome shotgun (WGS) entry which is preliminary data.</text>
</comment>
<accession>A0ABR1IC88</accession>
<sequence length="122" mass="13592">MRILRWVLPTYLTRPEVFGLGQPWETVVVGAAERTDAQDLTLDHELNQMKPRDILHETKGGVDGMMRAAFRTDASDFVIGGVVGLTEIHDQYDVIPCPLWLANASESDVSSEIASRRLLTVI</sequence>
<evidence type="ECO:0000313" key="1">
    <source>
        <dbReference type="EMBL" id="KAK7430412.1"/>
    </source>
</evidence>
<keyword evidence="2" id="KW-1185">Reference proteome</keyword>
<organism evidence="1 2">
    <name type="scientific">Neonectria magnoliae</name>
    <dbReference type="NCBI Taxonomy" id="2732573"/>
    <lineage>
        <taxon>Eukaryota</taxon>
        <taxon>Fungi</taxon>
        <taxon>Dikarya</taxon>
        <taxon>Ascomycota</taxon>
        <taxon>Pezizomycotina</taxon>
        <taxon>Sordariomycetes</taxon>
        <taxon>Hypocreomycetidae</taxon>
        <taxon>Hypocreales</taxon>
        <taxon>Nectriaceae</taxon>
        <taxon>Neonectria</taxon>
    </lineage>
</organism>
<protein>
    <recommendedName>
        <fullName evidence="3">Bacterial bifunctional deaminase-reductase C-terminal domain-containing protein</fullName>
    </recommendedName>
</protein>
<dbReference type="EMBL" id="JAZAVK010000020">
    <property type="protein sequence ID" value="KAK7430412.1"/>
    <property type="molecule type" value="Genomic_DNA"/>
</dbReference>
<proteinExistence type="predicted"/>
<evidence type="ECO:0000313" key="2">
    <source>
        <dbReference type="Proteomes" id="UP001498421"/>
    </source>
</evidence>
<evidence type="ECO:0008006" key="3">
    <source>
        <dbReference type="Google" id="ProtNLM"/>
    </source>
</evidence>
<dbReference type="Proteomes" id="UP001498421">
    <property type="component" value="Unassembled WGS sequence"/>
</dbReference>
<gene>
    <name evidence="1" type="ORF">QQZ08_003160</name>
</gene>